<keyword evidence="6 7" id="KW-0067">ATP-binding</keyword>
<dbReference type="SUPFAM" id="SSF56112">
    <property type="entry name" value="Protein kinase-like (PK-like)"/>
    <property type="match status" value="1"/>
</dbReference>
<dbReference type="eggNOG" id="COG0515">
    <property type="taxonomic scope" value="Bacteria"/>
</dbReference>
<dbReference type="InterPro" id="IPR017441">
    <property type="entry name" value="Protein_kinase_ATP_BS"/>
</dbReference>
<dbReference type="InterPro" id="IPR008965">
    <property type="entry name" value="CBM2/CBM3_carb-bd_dom_sf"/>
</dbReference>
<gene>
    <name evidence="10" type="ORF">SD37_18010</name>
</gene>
<dbReference type="Pfam" id="PF00069">
    <property type="entry name" value="Pkinase"/>
    <property type="match status" value="1"/>
</dbReference>
<keyword evidence="3" id="KW-0808">Transferase</keyword>
<evidence type="ECO:0000256" key="2">
    <source>
        <dbReference type="ARBA" id="ARBA00022527"/>
    </source>
</evidence>
<dbReference type="InterPro" id="IPR000719">
    <property type="entry name" value="Prot_kinase_dom"/>
</dbReference>
<dbReference type="EMBL" id="CP016174">
    <property type="protein sequence ID" value="ANN17353.1"/>
    <property type="molecule type" value="Genomic_DNA"/>
</dbReference>
<proteinExistence type="predicted"/>
<dbReference type="EC" id="2.7.11.1" evidence="1"/>
<feature type="binding site" evidence="7">
    <location>
        <position position="41"/>
    </location>
    <ligand>
        <name>ATP</name>
        <dbReference type="ChEBI" id="CHEBI:30616"/>
    </ligand>
</feature>
<evidence type="ECO:0000256" key="6">
    <source>
        <dbReference type="ARBA" id="ARBA00022840"/>
    </source>
</evidence>
<feature type="domain" description="Protein kinase" evidence="8">
    <location>
        <begin position="12"/>
        <end position="276"/>
    </location>
</feature>
<keyword evidence="2 10" id="KW-0723">Serine/threonine-protein kinase</keyword>
<protein>
    <recommendedName>
        <fullName evidence="1">non-specific serine/threonine protein kinase</fullName>
        <ecNumber evidence="1">2.7.11.1</ecNumber>
    </recommendedName>
</protein>
<dbReference type="PROSITE" id="PS00107">
    <property type="entry name" value="PROTEIN_KINASE_ATP"/>
    <property type="match status" value="1"/>
</dbReference>
<evidence type="ECO:0000256" key="3">
    <source>
        <dbReference type="ARBA" id="ARBA00022679"/>
    </source>
</evidence>
<name>A0A193BYV6_AMYOR</name>
<dbReference type="InterPro" id="IPR001919">
    <property type="entry name" value="CBD2"/>
</dbReference>
<dbReference type="SUPFAM" id="SSF49384">
    <property type="entry name" value="Carbohydrate-binding domain"/>
    <property type="match status" value="1"/>
</dbReference>
<dbReference type="CDD" id="cd14014">
    <property type="entry name" value="STKc_PknB_like"/>
    <property type="match status" value="1"/>
</dbReference>
<dbReference type="Gene3D" id="3.30.200.20">
    <property type="entry name" value="Phosphorylase Kinase, domain 1"/>
    <property type="match status" value="1"/>
</dbReference>
<dbReference type="GO" id="GO:0005975">
    <property type="term" value="P:carbohydrate metabolic process"/>
    <property type="evidence" value="ECO:0007669"/>
    <property type="project" value="InterPro"/>
</dbReference>
<evidence type="ECO:0000313" key="11">
    <source>
        <dbReference type="Proteomes" id="UP000093695"/>
    </source>
</evidence>
<organism evidence="10 11">
    <name type="scientific">Amycolatopsis orientalis</name>
    <name type="common">Nocardia orientalis</name>
    <dbReference type="NCBI Taxonomy" id="31958"/>
    <lineage>
        <taxon>Bacteria</taxon>
        <taxon>Bacillati</taxon>
        <taxon>Actinomycetota</taxon>
        <taxon>Actinomycetes</taxon>
        <taxon>Pseudonocardiales</taxon>
        <taxon>Pseudonocardiaceae</taxon>
        <taxon>Amycolatopsis</taxon>
    </lineage>
</organism>
<evidence type="ECO:0000259" key="9">
    <source>
        <dbReference type="PROSITE" id="PS51173"/>
    </source>
</evidence>
<dbReference type="GO" id="GO:0005524">
    <property type="term" value="F:ATP binding"/>
    <property type="evidence" value="ECO:0007669"/>
    <property type="project" value="UniProtKB-UniRule"/>
</dbReference>
<dbReference type="GO" id="GO:0030247">
    <property type="term" value="F:polysaccharide binding"/>
    <property type="evidence" value="ECO:0007669"/>
    <property type="project" value="UniProtKB-UniRule"/>
</dbReference>
<evidence type="ECO:0000256" key="5">
    <source>
        <dbReference type="ARBA" id="ARBA00022777"/>
    </source>
</evidence>
<dbReference type="PROSITE" id="PS51173">
    <property type="entry name" value="CBM2"/>
    <property type="match status" value="1"/>
</dbReference>
<dbReference type="PANTHER" id="PTHR43289">
    <property type="entry name" value="MITOGEN-ACTIVATED PROTEIN KINASE KINASE KINASE 20-RELATED"/>
    <property type="match status" value="1"/>
</dbReference>
<dbReference type="SMART" id="SM00637">
    <property type="entry name" value="CBD_II"/>
    <property type="match status" value="1"/>
</dbReference>
<sequence>MTREGELVAGRYRLERKVGRGAMGVVWQARDERLGRTVAVKQLLPGTVPDDAPFRSIVRAMREARVAAKLKHPHAVTVYDVAEQDGTPFLIMEFLPSRPLTDLLADEGPLPAGRVAELGAQIASALAAAHADGILHRDVTPNNVLITEDGRAKIADFGLSHAAGEGTMTGGGLVVGTPAFLSPEVADGEEPGYPSDVFSLGSTLYTALEGAPPFGTDGNQIALLKRVARGEITAPRNSGPLTDVLLRLLRHTPGERPDMAEAERMLAAVAEGRPAVLAGTKRLPAPTGRSKLPLAIGAGVAVAGAVLAGILLFDGGPAEKPVAAPPVPGQSTTVERPVCEARYEVTNRWPGGSEIRVSVRNAKDTRLTGWEVSWTMPPGTRIANLWNGSLAQDGDRVRVSELDWNAVLPAGGTTTFGFIATTDDGGGTPPVAECRSS</sequence>
<dbReference type="Gene3D" id="2.60.40.290">
    <property type="match status" value="1"/>
</dbReference>
<dbReference type="GO" id="GO:0004674">
    <property type="term" value="F:protein serine/threonine kinase activity"/>
    <property type="evidence" value="ECO:0007669"/>
    <property type="project" value="UniProtKB-KW"/>
</dbReference>
<evidence type="ECO:0000256" key="1">
    <source>
        <dbReference type="ARBA" id="ARBA00012513"/>
    </source>
</evidence>
<dbReference type="PANTHER" id="PTHR43289:SF6">
    <property type="entry name" value="SERINE_THREONINE-PROTEIN KINASE NEKL-3"/>
    <property type="match status" value="1"/>
</dbReference>
<evidence type="ECO:0000313" key="10">
    <source>
        <dbReference type="EMBL" id="ANN17353.1"/>
    </source>
</evidence>
<dbReference type="InterPro" id="IPR011009">
    <property type="entry name" value="Kinase-like_dom_sf"/>
</dbReference>
<evidence type="ECO:0000256" key="4">
    <source>
        <dbReference type="ARBA" id="ARBA00022741"/>
    </source>
</evidence>
<keyword evidence="5 10" id="KW-0418">Kinase</keyword>
<dbReference type="Gene3D" id="1.10.510.10">
    <property type="entry name" value="Transferase(Phosphotransferase) domain 1"/>
    <property type="match status" value="1"/>
</dbReference>
<dbReference type="KEGG" id="aori:SD37_18010"/>
<dbReference type="RefSeq" id="WP_044853001.1">
    <property type="nucleotide sequence ID" value="NZ_CP016174.1"/>
</dbReference>
<dbReference type="PROSITE" id="PS50011">
    <property type="entry name" value="PROTEIN_KINASE_DOM"/>
    <property type="match status" value="1"/>
</dbReference>
<dbReference type="InterPro" id="IPR012291">
    <property type="entry name" value="CBM2_carb-bd_dom_sf"/>
</dbReference>
<dbReference type="Proteomes" id="UP000093695">
    <property type="component" value="Chromosome"/>
</dbReference>
<dbReference type="InterPro" id="IPR008266">
    <property type="entry name" value="Tyr_kinase_AS"/>
</dbReference>
<feature type="domain" description="CBM2" evidence="9">
    <location>
        <begin position="325"/>
        <end position="437"/>
    </location>
</feature>
<dbReference type="GO" id="GO:0004553">
    <property type="term" value="F:hydrolase activity, hydrolyzing O-glycosyl compounds"/>
    <property type="evidence" value="ECO:0007669"/>
    <property type="project" value="InterPro"/>
</dbReference>
<keyword evidence="11" id="KW-1185">Reference proteome</keyword>
<accession>A0A193BYV6</accession>
<reference evidence="10 11" key="1">
    <citation type="journal article" date="2015" name="Genome Announc.">
        <title>Draft Genome Sequence of Norvancomycin-Producing Strain Amycolatopsis orientalis CPCC200066.</title>
        <authorList>
            <person name="Lei X."/>
            <person name="Yuan F."/>
            <person name="Shi Y."/>
            <person name="Li X."/>
            <person name="Wang L."/>
            <person name="Hong B."/>
        </authorList>
    </citation>
    <scope>NUCLEOTIDE SEQUENCE [LARGE SCALE GENOMIC DNA]</scope>
    <source>
        <strain evidence="10 11">B-37</strain>
    </source>
</reference>
<evidence type="ECO:0000259" key="8">
    <source>
        <dbReference type="PROSITE" id="PS50011"/>
    </source>
</evidence>
<dbReference type="PROSITE" id="PS00109">
    <property type="entry name" value="PROTEIN_KINASE_TYR"/>
    <property type="match status" value="1"/>
</dbReference>
<keyword evidence="4 7" id="KW-0547">Nucleotide-binding</keyword>
<dbReference type="AlphaFoldDB" id="A0A193BYV6"/>
<dbReference type="STRING" id="31958.SD37_18010"/>
<evidence type="ECO:0000256" key="7">
    <source>
        <dbReference type="PROSITE-ProRule" id="PRU10141"/>
    </source>
</evidence>
<dbReference type="Pfam" id="PF00553">
    <property type="entry name" value="CBM_2"/>
    <property type="match status" value="1"/>
</dbReference>